<reference evidence="1" key="1">
    <citation type="submission" date="2022-06" db="EMBL/GenBank/DDBJ databases">
        <authorList>
            <person name="Legras J.-L."/>
            <person name="Devillers H."/>
            <person name="Grondin C."/>
        </authorList>
    </citation>
    <scope>NUCLEOTIDE SEQUENCE</scope>
    <source>
        <strain evidence="1">CLIB 1444</strain>
    </source>
</reference>
<sequence>MKSIRRFQSNSALTNRFNEILENKLSLDPRIKEIEAKVTEEKQFNNKYANQLGYLKSEKLLRHNQHGKEIANATPWTGTESTKDASLRMILDSKPKPKKTKNVGKRLVMAKEISNEYKDTKTIDKDSDDFKQLYQERFVGPNMLLNTANPNVTLNLVNTIASSKINSKINLQTGLFDDENMKNVRGKPLNKELLSNSTNSAYFVNEILNKQQVLPPWVETQQELNSDINLFRNSMKISLVKWVKKNEIIPKNRLTDIFIGLNKPYAIERIKQINEKVRDYNLQSPSSNFHKFKLNVDEELIQVVDQCYDQLPELVKDNEYQTVISNTQQGFLSLFDNSKVVAQRPVTPINFWSSFKQMFKEVKQT</sequence>
<organism evidence="1 2">
    <name type="scientific">[Candida] jaroonii</name>
    <dbReference type="NCBI Taxonomy" id="467808"/>
    <lineage>
        <taxon>Eukaryota</taxon>
        <taxon>Fungi</taxon>
        <taxon>Dikarya</taxon>
        <taxon>Ascomycota</taxon>
        <taxon>Saccharomycotina</taxon>
        <taxon>Pichiomycetes</taxon>
        <taxon>Debaryomycetaceae</taxon>
        <taxon>Yamadazyma</taxon>
    </lineage>
</organism>
<dbReference type="Proteomes" id="UP001152531">
    <property type="component" value="Unassembled WGS sequence"/>
</dbReference>
<comment type="caution">
    <text evidence="1">The sequence shown here is derived from an EMBL/GenBank/DDBJ whole genome shotgun (WGS) entry which is preliminary data.</text>
</comment>
<accession>A0ACA9Y0D5</accession>
<evidence type="ECO:0000313" key="2">
    <source>
        <dbReference type="Proteomes" id="UP001152531"/>
    </source>
</evidence>
<protein>
    <submittedName>
        <fullName evidence="1">Uncharacterized protein</fullName>
    </submittedName>
</protein>
<name>A0ACA9Y0D5_9ASCO</name>
<gene>
    <name evidence="1" type="ORF">CLIB1444_01S05380</name>
</gene>
<proteinExistence type="predicted"/>
<evidence type="ECO:0000313" key="1">
    <source>
        <dbReference type="EMBL" id="CAH6718377.1"/>
    </source>
</evidence>
<keyword evidence="2" id="KW-1185">Reference proteome</keyword>
<dbReference type="EMBL" id="CALSDN010000001">
    <property type="protein sequence ID" value="CAH6718377.1"/>
    <property type="molecule type" value="Genomic_DNA"/>
</dbReference>